<evidence type="ECO:0000256" key="5">
    <source>
        <dbReference type="ARBA" id="ARBA00023237"/>
    </source>
</evidence>
<comment type="similarity">
    <text evidence="2">Belongs to the SusD family.</text>
</comment>
<dbReference type="InterPro" id="IPR011990">
    <property type="entry name" value="TPR-like_helical_dom_sf"/>
</dbReference>
<evidence type="ECO:0000256" key="3">
    <source>
        <dbReference type="ARBA" id="ARBA00022729"/>
    </source>
</evidence>
<dbReference type="RefSeq" id="WP_187465844.1">
    <property type="nucleotide sequence ID" value="NZ_JACSIT010000076.1"/>
</dbReference>
<protein>
    <submittedName>
        <fullName evidence="8">RagB/SusD family nutrient uptake outer membrane protein</fullName>
    </submittedName>
</protein>
<name>A0A923T7N3_9BACT</name>
<dbReference type="Pfam" id="PF14322">
    <property type="entry name" value="SusD-like_3"/>
    <property type="match status" value="1"/>
</dbReference>
<feature type="domain" description="SusD-like N-terminal" evidence="7">
    <location>
        <begin position="27"/>
        <end position="226"/>
    </location>
</feature>
<reference evidence="8" key="1">
    <citation type="submission" date="2020-08" db="EMBL/GenBank/DDBJ databases">
        <title>Lewinella bacteria from marine environments.</title>
        <authorList>
            <person name="Zhong Y."/>
        </authorList>
    </citation>
    <scope>NUCLEOTIDE SEQUENCE</scope>
    <source>
        <strain evidence="8">KCTC 42187</strain>
    </source>
</reference>
<gene>
    <name evidence="8" type="ORF">H9S92_06205</name>
</gene>
<evidence type="ECO:0000313" key="8">
    <source>
        <dbReference type="EMBL" id="MBC6993744.1"/>
    </source>
</evidence>
<evidence type="ECO:0000259" key="6">
    <source>
        <dbReference type="Pfam" id="PF07980"/>
    </source>
</evidence>
<keyword evidence="3" id="KW-0732">Signal</keyword>
<dbReference type="GO" id="GO:0009279">
    <property type="term" value="C:cell outer membrane"/>
    <property type="evidence" value="ECO:0007669"/>
    <property type="project" value="UniProtKB-SubCell"/>
</dbReference>
<sequence>MKALNRFFLLPLATLFMAGLLWTCSEDFLEVEPRGALGEAILSSEAGIEGALLGAYAQLGGRGNYFSGASNWANGSIQGGEANKGTNDGDFTDINEVVRYLLESTSRVPSDRWNGLFEGVARSNAALRLLSLSTDPLLTDADKARLEGEARFLRGHYYFQLKISFNQAPFLTPELSVEEQQVVVSSADIWDEIEADFRFGYENLPETLPEAGRANKWAAGAYLGKTLLYQEKWAEARTVLRDVVTNGQTTNGQPYGLLDNYADAFNAEFDNSRESVFAVQAAANSGTTNIANPDFVLNFPHNTGADGPGNCCGFFQPSFDLANSFRTSNGLPLLDNSYNSPANRLANDQGLEGNDPFTPDAGPVDPRLDHSVGRRGIPYLGWGPHPGFPFIRDQPYAGPYSPKKFVYYASQEGSLSDGTSWTRGYASMNYNIIRFADVLLMLAEAEIETDNLDAGRTLINQVRARAANPDGWIKNEDGSNAANYVIATYDMPFANKDAALTALYFERKLELSGEGHRFFDLRRWGIAKTELDRIIAHEQQFLPASYAGAVFTVPQDLFYPIPQRQIDIQGPDVLPQNPGY</sequence>
<dbReference type="EMBL" id="JACSIT010000076">
    <property type="protein sequence ID" value="MBC6993744.1"/>
    <property type="molecule type" value="Genomic_DNA"/>
</dbReference>
<dbReference type="InterPro" id="IPR012944">
    <property type="entry name" value="SusD_RagB_dom"/>
</dbReference>
<dbReference type="InterPro" id="IPR033985">
    <property type="entry name" value="SusD-like_N"/>
</dbReference>
<keyword evidence="5" id="KW-0998">Cell outer membrane</keyword>
<dbReference type="Proteomes" id="UP000650081">
    <property type="component" value="Unassembled WGS sequence"/>
</dbReference>
<dbReference type="Pfam" id="PF07980">
    <property type="entry name" value="SusD_RagB"/>
    <property type="match status" value="1"/>
</dbReference>
<evidence type="ECO:0000256" key="4">
    <source>
        <dbReference type="ARBA" id="ARBA00023136"/>
    </source>
</evidence>
<proteinExistence type="inferred from homology"/>
<comment type="subcellular location">
    <subcellularLocation>
        <location evidence="1">Cell outer membrane</location>
    </subcellularLocation>
</comment>
<dbReference type="AlphaFoldDB" id="A0A923T7N3"/>
<evidence type="ECO:0000256" key="1">
    <source>
        <dbReference type="ARBA" id="ARBA00004442"/>
    </source>
</evidence>
<keyword evidence="9" id="KW-1185">Reference proteome</keyword>
<organism evidence="8 9">
    <name type="scientific">Neolewinella lacunae</name>
    <dbReference type="NCBI Taxonomy" id="1517758"/>
    <lineage>
        <taxon>Bacteria</taxon>
        <taxon>Pseudomonadati</taxon>
        <taxon>Bacteroidota</taxon>
        <taxon>Saprospiria</taxon>
        <taxon>Saprospirales</taxon>
        <taxon>Lewinellaceae</taxon>
        <taxon>Neolewinella</taxon>
    </lineage>
</organism>
<dbReference type="SUPFAM" id="SSF48452">
    <property type="entry name" value="TPR-like"/>
    <property type="match status" value="1"/>
</dbReference>
<evidence type="ECO:0000259" key="7">
    <source>
        <dbReference type="Pfam" id="PF14322"/>
    </source>
</evidence>
<feature type="domain" description="RagB/SusD" evidence="6">
    <location>
        <begin position="274"/>
        <end position="580"/>
    </location>
</feature>
<comment type="caution">
    <text evidence="8">The sequence shown here is derived from an EMBL/GenBank/DDBJ whole genome shotgun (WGS) entry which is preliminary data.</text>
</comment>
<accession>A0A923T7N3</accession>
<evidence type="ECO:0000313" key="9">
    <source>
        <dbReference type="Proteomes" id="UP000650081"/>
    </source>
</evidence>
<dbReference type="Gene3D" id="1.25.40.390">
    <property type="match status" value="1"/>
</dbReference>
<keyword evidence="4" id="KW-0472">Membrane</keyword>
<evidence type="ECO:0000256" key="2">
    <source>
        <dbReference type="ARBA" id="ARBA00006275"/>
    </source>
</evidence>